<dbReference type="Pfam" id="PF13458">
    <property type="entry name" value="Peripla_BP_6"/>
    <property type="match status" value="1"/>
</dbReference>
<evidence type="ECO:0000313" key="6">
    <source>
        <dbReference type="Proteomes" id="UP000183487"/>
    </source>
</evidence>
<dbReference type="Proteomes" id="UP000183487">
    <property type="component" value="Unassembled WGS sequence"/>
</dbReference>
<evidence type="ECO:0000256" key="1">
    <source>
        <dbReference type="ARBA" id="ARBA00010062"/>
    </source>
</evidence>
<dbReference type="EMBL" id="FNKP01000001">
    <property type="protein sequence ID" value="SDQ17394.1"/>
    <property type="molecule type" value="Genomic_DNA"/>
</dbReference>
<evidence type="ECO:0000313" key="5">
    <source>
        <dbReference type="EMBL" id="SDQ17394.1"/>
    </source>
</evidence>
<feature type="chain" id="PRO_5010230835" evidence="3">
    <location>
        <begin position="33"/>
        <end position="407"/>
    </location>
</feature>
<dbReference type="InterPro" id="IPR028081">
    <property type="entry name" value="Leu-bd"/>
</dbReference>
<dbReference type="OrthoDB" id="8887944at2"/>
<organism evidence="5 6">
    <name type="scientific">Paraburkholderia fungorum</name>
    <dbReference type="NCBI Taxonomy" id="134537"/>
    <lineage>
        <taxon>Bacteria</taxon>
        <taxon>Pseudomonadati</taxon>
        <taxon>Pseudomonadota</taxon>
        <taxon>Betaproteobacteria</taxon>
        <taxon>Burkholderiales</taxon>
        <taxon>Burkholderiaceae</taxon>
        <taxon>Paraburkholderia</taxon>
    </lineage>
</organism>
<keyword evidence="2 3" id="KW-0732">Signal</keyword>
<reference evidence="6" key="1">
    <citation type="submission" date="2016-10" db="EMBL/GenBank/DDBJ databases">
        <authorList>
            <person name="Varghese N."/>
        </authorList>
    </citation>
    <scope>NUCLEOTIDE SEQUENCE [LARGE SCALE GENOMIC DNA]</scope>
    <source>
        <strain evidence="6">GAS106B</strain>
    </source>
</reference>
<evidence type="ECO:0000256" key="2">
    <source>
        <dbReference type="ARBA" id="ARBA00022729"/>
    </source>
</evidence>
<evidence type="ECO:0000259" key="4">
    <source>
        <dbReference type="Pfam" id="PF13458"/>
    </source>
</evidence>
<proteinExistence type="inferred from homology"/>
<name>A0A1H0YQC9_9BURK</name>
<dbReference type="RefSeq" id="WP_074762554.1">
    <property type="nucleotide sequence ID" value="NZ_FNKP01000001.1"/>
</dbReference>
<comment type="similarity">
    <text evidence="1">Belongs to the leucine-binding protein family.</text>
</comment>
<accession>A0A1H0YQC9</accession>
<sequence length="407" mass="43768">MKKNPLARLTSLCFAVAAGAALTASTLGSAQAADDAVKIGYITDLSGLYADIDGPGGLEAIRMAIADFGGKVNGKPITLVYADHQNKADIAASRAREWFDRDGVDMLIGGTNSATGLSMNTVAGEKHKVYINIGAGADTLTNEQCTPYTIHYAYDTTALANGTGSAVTKQGGKTWYFLTADYAFGKALEKATSDVVKANGGQVLGAVRAPLSASDFSSFLLQAQASKAQILGLANAGGDTVNSIKAAKEFGLTKTMKLAALLMFIDDVHSLGLETTQGLVLTDSWYWNKSPETRKWAQRYFDKTKKMPSSLQAADYSATMTYLNAVKAVGSTDTDKVMAQLRKTKIDDFYAKGYIREDGSMIHDMYLMQVKTPAESKEPWDYYKIMATIPGEQAFTTKAQTRCALWK</sequence>
<keyword evidence="6" id="KW-1185">Reference proteome</keyword>
<dbReference type="InterPro" id="IPR051010">
    <property type="entry name" value="BCAA_transport"/>
</dbReference>
<gene>
    <name evidence="5" type="ORF">SAMN05443245_0221</name>
</gene>
<dbReference type="PANTHER" id="PTHR30483:SF6">
    <property type="entry name" value="PERIPLASMIC BINDING PROTEIN OF ABC TRANSPORTER FOR NATURAL AMINO ACIDS"/>
    <property type="match status" value="1"/>
</dbReference>
<dbReference type="CDD" id="cd06327">
    <property type="entry name" value="PBP1_SBP-like"/>
    <property type="match status" value="1"/>
</dbReference>
<dbReference type="AlphaFoldDB" id="A0A1H0YQC9"/>
<dbReference type="SUPFAM" id="SSF53822">
    <property type="entry name" value="Periplasmic binding protein-like I"/>
    <property type="match status" value="1"/>
</dbReference>
<protein>
    <submittedName>
        <fullName evidence="5">Amino acid/amide ABC transporter substrate-binding protein, HAAT family</fullName>
    </submittedName>
</protein>
<dbReference type="InterPro" id="IPR028082">
    <property type="entry name" value="Peripla_BP_I"/>
</dbReference>
<dbReference type="PANTHER" id="PTHR30483">
    <property type="entry name" value="LEUCINE-SPECIFIC-BINDING PROTEIN"/>
    <property type="match status" value="1"/>
</dbReference>
<feature type="signal peptide" evidence="3">
    <location>
        <begin position="1"/>
        <end position="32"/>
    </location>
</feature>
<dbReference type="Gene3D" id="3.40.50.2300">
    <property type="match status" value="2"/>
</dbReference>
<feature type="domain" description="Leucine-binding protein" evidence="4">
    <location>
        <begin position="37"/>
        <end position="371"/>
    </location>
</feature>
<evidence type="ECO:0000256" key="3">
    <source>
        <dbReference type="SAM" id="SignalP"/>
    </source>
</evidence>